<evidence type="ECO:0000313" key="2">
    <source>
        <dbReference type="EMBL" id="CUS37586.1"/>
    </source>
</evidence>
<keyword evidence="3" id="KW-1185">Reference proteome</keyword>
<gene>
    <name evidence="2" type="ORF">COMA2_30350</name>
</gene>
<proteinExistence type="predicted"/>
<name>A0A0S4LR57_9BACT</name>
<dbReference type="EMBL" id="CZPZ01000023">
    <property type="protein sequence ID" value="CUS37586.1"/>
    <property type="molecule type" value="Genomic_DNA"/>
</dbReference>
<organism evidence="2 3">
    <name type="scientific">Candidatus Nitrospira nitrificans</name>
    <dbReference type="NCBI Taxonomy" id="1742973"/>
    <lineage>
        <taxon>Bacteria</taxon>
        <taxon>Pseudomonadati</taxon>
        <taxon>Nitrospirota</taxon>
        <taxon>Nitrospiria</taxon>
        <taxon>Nitrospirales</taxon>
        <taxon>Nitrospiraceae</taxon>
        <taxon>Nitrospira</taxon>
    </lineage>
</organism>
<evidence type="ECO:0000256" key="1">
    <source>
        <dbReference type="SAM" id="MobiDB-lite"/>
    </source>
</evidence>
<reference evidence="3" key="1">
    <citation type="submission" date="2015-10" db="EMBL/GenBank/DDBJ databases">
        <authorList>
            <person name="Luecker S."/>
            <person name="Luecker S."/>
        </authorList>
    </citation>
    <scope>NUCLEOTIDE SEQUENCE [LARGE SCALE GENOMIC DNA]</scope>
</reference>
<dbReference type="AlphaFoldDB" id="A0A0S4LR57"/>
<dbReference type="Proteomes" id="UP000198736">
    <property type="component" value="Unassembled WGS sequence"/>
</dbReference>
<evidence type="ECO:0000313" key="3">
    <source>
        <dbReference type="Proteomes" id="UP000198736"/>
    </source>
</evidence>
<accession>A0A0S4LR57</accession>
<feature type="region of interest" description="Disordered" evidence="1">
    <location>
        <begin position="18"/>
        <end position="38"/>
    </location>
</feature>
<protein>
    <submittedName>
        <fullName evidence="2">Uncharacterized protein</fullName>
    </submittedName>
</protein>
<sequence>MSSTHVAFHIGSSRGQFRQPGLFQAFGPGKMPNKHPEIHGKATGAGCVMIITPGLYG</sequence>